<dbReference type="GO" id="GO:0046872">
    <property type="term" value="F:metal ion binding"/>
    <property type="evidence" value="ECO:0007669"/>
    <property type="project" value="UniProtKB-KW"/>
</dbReference>
<organism evidence="5">
    <name type="scientific">Erwinia billingiae (strain Eb661)</name>
    <dbReference type="NCBI Taxonomy" id="634500"/>
    <lineage>
        <taxon>Bacteria</taxon>
        <taxon>Pseudomonadati</taxon>
        <taxon>Pseudomonadota</taxon>
        <taxon>Gammaproteobacteria</taxon>
        <taxon>Enterobacterales</taxon>
        <taxon>Erwiniaceae</taxon>
        <taxon>Erwinia</taxon>
    </lineage>
</organism>
<reference evidence="4 5" key="1">
    <citation type="journal article" date="2010" name="BMC Genomics">
        <title>Genome comparison of the epiphytic bacteria Erwinia billingiae and E. tasmaniensis with the pear pathogen E. pyrifoliae.</title>
        <authorList>
            <person name="Kube M."/>
            <person name="Migdoll A.M."/>
            <person name="Gehring I."/>
            <person name="Heitmann K."/>
            <person name="Mayer Y."/>
            <person name="Kuhl H."/>
            <person name="Knaust F."/>
            <person name="Geider K."/>
            <person name="Reinhardt R."/>
        </authorList>
    </citation>
    <scope>NUCLEOTIDE SEQUENCE [LARGE SCALE GENOMIC DNA]</scope>
    <source>
        <strain evidence="4 5">Eb661</strain>
    </source>
</reference>
<dbReference type="CAZy" id="GT8">
    <property type="family name" value="Glycosyltransferase Family 8"/>
</dbReference>
<dbReference type="Gene3D" id="3.90.550.10">
    <property type="entry name" value="Spore Coat Polysaccharide Biosynthesis Protein SpsA, Chain A"/>
    <property type="match status" value="1"/>
</dbReference>
<dbReference type="PANTHER" id="PTHR13778:SF47">
    <property type="entry name" value="LIPOPOLYSACCHARIDE 1,3-GALACTOSYLTRANSFERASE"/>
    <property type="match status" value="1"/>
</dbReference>
<dbReference type="InterPro" id="IPR002495">
    <property type="entry name" value="Glyco_trans_8"/>
</dbReference>
<proteinExistence type="predicted"/>
<keyword evidence="3" id="KW-0479">Metal-binding</keyword>
<evidence type="ECO:0000256" key="1">
    <source>
        <dbReference type="ARBA" id="ARBA00022676"/>
    </source>
</evidence>
<dbReference type="HOGENOM" id="CLU_050833_5_0_6"/>
<dbReference type="STRING" id="634500.EbC_07750"/>
<dbReference type="KEGG" id="ebi:EbC_07750"/>
<dbReference type="Pfam" id="PF01501">
    <property type="entry name" value="Glyco_transf_8"/>
    <property type="match status" value="1"/>
</dbReference>
<dbReference type="SUPFAM" id="SSF53448">
    <property type="entry name" value="Nucleotide-diphospho-sugar transferases"/>
    <property type="match status" value="1"/>
</dbReference>
<dbReference type="CDD" id="cd04194">
    <property type="entry name" value="GT8_A4GalT_like"/>
    <property type="match status" value="1"/>
</dbReference>
<dbReference type="Proteomes" id="UP000008793">
    <property type="component" value="Chromosome"/>
</dbReference>
<evidence type="ECO:0000256" key="3">
    <source>
        <dbReference type="ARBA" id="ARBA00022723"/>
    </source>
</evidence>
<protein>
    <submittedName>
        <fullName evidence="4">UDP-glucose:(Glucosyl) LPS alpha1,3-glucosyltransferase</fullName>
    </submittedName>
</protein>
<keyword evidence="5" id="KW-1185">Reference proteome</keyword>
<keyword evidence="2 4" id="KW-0808">Transferase</keyword>
<dbReference type="PANTHER" id="PTHR13778">
    <property type="entry name" value="GLYCOSYLTRANSFERASE 8 DOMAIN-CONTAINING PROTEIN"/>
    <property type="match status" value="1"/>
</dbReference>
<evidence type="ECO:0000313" key="4">
    <source>
        <dbReference type="EMBL" id="CAX58306.1"/>
    </source>
</evidence>
<sequence length="322" mass="37262">MNAHELVKEKVTYTADGNLNADIHILFTTDKRYLTYCGVCIFSIIDKNPALNITFHLFTDEYNDLFPASFFTRYPNVSVVVYLLNNAVFDGLQVYDFYPRSIYYRIVASNILHEQVSQLLYLDCDIVCDGNIAPLLAIDMADYTIAAVQDKGMNSDYLTYLGLSKEKKYFNSGVMLINTQAWVDHDVTAEFFVKIKDKKYTFPDQDCLNIILDNEVYFIEPEFNFIPKNKSTNKAPVFIHYAGQTKPWSVSIDESGYNKKYIDMYNRSPWKDVPLELPKKAFESYHYAKKLLMKKRLIQAAYWLTVSTFQFTAKKLRSKAAG</sequence>
<dbReference type="AlphaFoldDB" id="D8MN99"/>
<accession>D8MN99</accession>
<evidence type="ECO:0000313" key="5">
    <source>
        <dbReference type="Proteomes" id="UP000008793"/>
    </source>
</evidence>
<gene>
    <name evidence="4" type="primary">waaO</name>
    <name evidence="4" type="ordered locus">EbC_07750</name>
</gene>
<dbReference type="InterPro" id="IPR029044">
    <property type="entry name" value="Nucleotide-diphossugar_trans"/>
</dbReference>
<keyword evidence="1" id="KW-0328">Glycosyltransferase</keyword>
<dbReference type="eggNOG" id="COG1442">
    <property type="taxonomic scope" value="Bacteria"/>
</dbReference>
<dbReference type="GO" id="GO:0008918">
    <property type="term" value="F:lipopolysaccharide 3-alpha-galactosyltransferase activity"/>
    <property type="evidence" value="ECO:0007669"/>
    <property type="project" value="InterPro"/>
</dbReference>
<dbReference type="EMBL" id="FP236843">
    <property type="protein sequence ID" value="CAX58306.1"/>
    <property type="molecule type" value="Genomic_DNA"/>
</dbReference>
<evidence type="ECO:0000256" key="2">
    <source>
        <dbReference type="ARBA" id="ARBA00022679"/>
    </source>
</evidence>
<name>D8MN99_ERWBE</name>
<dbReference type="InterPro" id="IPR050748">
    <property type="entry name" value="Glycosyltrans_8_dom-fam"/>
</dbReference>